<organism evidence="2 3">
    <name type="scientific">Parelaphostrongylus tenuis</name>
    <name type="common">Meningeal worm</name>
    <dbReference type="NCBI Taxonomy" id="148309"/>
    <lineage>
        <taxon>Eukaryota</taxon>
        <taxon>Metazoa</taxon>
        <taxon>Ecdysozoa</taxon>
        <taxon>Nematoda</taxon>
        <taxon>Chromadorea</taxon>
        <taxon>Rhabditida</taxon>
        <taxon>Rhabditina</taxon>
        <taxon>Rhabditomorpha</taxon>
        <taxon>Strongyloidea</taxon>
        <taxon>Metastrongylidae</taxon>
        <taxon>Parelaphostrongylus</taxon>
    </lineage>
</organism>
<feature type="compositionally biased region" description="Basic and acidic residues" evidence="1">
    <location>
        <begin position="11"/>
        <end position="28"/>
    </location>
</feature>
<evidence type="ECO:0000256" key="1">
    <source>
        <dbReference type="SAM" id="MobiDB-lite"/>
    </source>
</evidence>
<comment type="caution">
    <text evidence="2">The sequence shown here is derived from an EMBL/GenBank/DDBJ whole genome shotgun (WGS) entry which is preliminary data.</text>
</comment>
<name>A0AAD5MQA8_PARTN</name>
<evidence type="ECO:0000313" key="3">
    <source>
        <dbReference type="Proteomes" id="UP001196413"/>
    </source>
</evidence>
<dbReference type="EMBL" id="JAHQIW010001235">
    <property type="protein sequence ID" value="KAJ1351799.1"/>
    <property type="molecule type" value="Genomic_DNA"/>
</dbReference>
<dbReference type="AlphaFoldDB" id="A0AAD5MQA8"/>
<reference evidence="2" key="1">
    <citation type="submission" date="2021-06" db="EMBL/GenBank/DDBJ databases">
        <title>Parelaphostrongylus tenuis whole genome reference sequence.</title>
        <authorList>
            <person name="Garwood T.J."/>
            <person name="Larsen P.A."/>
            <person name="Fountain-Jones N.M."/>
            <person name="Garbe J.R."/>
            <person name="Macchietto M.G."/>
            <person name="Kania S.A."/>
            <person name="Gerhold R.W."/>
            <person name="Richards J.E."/>
            <person name="Wolf T.M."/>
        </authorList>
    </citation>
    <scope>NUCLEOTIDE SEQUENCE</scope>
    <source>
        <strain evidence="2">MNPRO001-30</strain>
        <tissue evidence="2">Meninges</tissue>
    </source>
</reference>
<protein>
    <submittedName>
        <fullName evidence="2">Uncharacterized protein</fullName>
    </submittedName>
</protein>
<evidence type="ECO:0000313" key="2">
    <source>
        <dbReference type="EMBL" id="KAJ1351799.1"/>
    </source>
</evidence>
<dbReference type="Proteomes" id="UP001196413">
    <property type="component" value="Unassembled WGS sequence"/>
</dbReference>
<gene>
    <name evidence="2" type="ORF">KIN20_007947</name>
</gene>
<feature type="region of interest" description="Disordered" evidence="1">
    <location>
        <begin position="1"/>
        <end position="36"/>
    </location>
</feature>
<keyword evidence="3" id="KW-1185">Reference proteome</keyword>
<accession>A0AAD5MQA8</accession>
<proteinExistence type="predicted"/>
<sequence>MGIVQFLLHGRPKESKPETGEKSRKPQEHQLLTTAEPTFILRADHSAQPPFAIM</sequence>